<evidence type="ECO:0000256" key="2">
    <source>
        <dbReference type="SAM" id="SignalP"/>
    </source>
</evidence>
<dbReference type="EMBL" id="GHWJ01008600">
    <property type="protein sequence ID" value="NOV41337.1"/>
    <property type="molecule type" value="Transcribed_RNA"/>
</dbReference>
<proteinExistence type="predicted"/>
<organism evidence="3">
    <name type="scientific">Rhipicephalus microplus</name>
    <name type="common">Cattle tick</name>
    <name type="synonym">Boophilus microplus</name>
    <dbReference type="NCBI Taxonomy" id="6941"/>
    <lineage>
        <taxon>Eukaryota</taxon>
        <taxon>Metazoa</taxon>
        <taxon>Ecdysozoa</taxon>
        <taxon>Arthropoda</taxon>
        <taxon>Chelicerata</taxon>
        <taxon>Arachnida</taxon>
        <taxon>Acari</taxon>
        <taxon>Parasitiformes</taxon>
        <taxon>Ixodida</taxon>
        <taxon>Ixodoidea</taxon>
        <taxon>Ixodidae</taxon>
        <taxon>Rhipicephalinae</taxon>
        <taxon>Rhipicephalus</taxon>
        <taxon>Boophilus</taxon>
    </lineage>
</organism>
<evidence type="ECO:0000256" key="1">
    <source>
        <dbReference type="SAM" id="MobiDB-lite"/>
    </source>
</evidence>
<feature type="region of interest" description="Disordered" evidence="1">
    <location>
        <begin position="86"/>
        <end position="109"/>
    </location>
</feature>
<accession>A0A6M2D8B9</accession>
<dbReference type="AlphaFoldDB" id="A0A6M2D8B9"/>
<protein>
    <submittedName>
        <fullName evidence="3">Putative 8.9kda 1 8.9 kDa family salivary gland overexpressed</fullName>
    </submittedName>
</protein>
<feature type="signal peptide" evidence="2">
    <location>
        <begin position="1"/>
        <end position="20"/>
    </location>
</feature>
<name>A0A6M2D8B9_RHIMP</name>
<keyword evidence="2" id="KW-0732">Signal</keyword>
<reference evidence="3" key="1">
    <citation type="submission" date="2019-09" db="EMBL/GenBank/DDBJ databases">
        <title>Organ-specific transcriptomic study of the physiology of the cattle tick, Rhipicephalus microplus.</title>
        <authorList>
            <person name="Tirloni L."/>
            <person name="Braz G."/>
            <person name="Gandara A.C.P."/>
            <person name="Sabadin G.A."/>
            <person name="da Silva R.M."/>
            <person name="Guizzo M.G."/>
            <person name="Machado J.A."/>
            <person name="Costa E.P."/>
            <person name="Gomes H.F."/>
            <person name="Moraes J."/>
            <person name="Mota M.B.S."/>
            <person name="Mesquita R.D."/>
            <person name="Alvarenga P.H."/>
            <person name="Alves F."/>
            <person name="Seixas A."/>
            <person name="da Fonseca R.N."/>
            <person name="Fogaca A."/>
            <person name="Logullo C."/>
            <person name="Tanaka A."/>
            <person name="Daffre S."/>
            <person name="Termignoni C."/>
            <person name="Vaz I.S.Jr."/>
            <person name="Oliveira P.L."/>
            <person name="Ribeiro J.M."/>
        </authorList>
    </citation>
    <scope>NUCLEOTIDE SEQUENCE</scope>
    <source>
        <strain evidence="3">Porto Alegre</strain>
    </source>
</reference>
<sequence>MRNIAYCLILKSVFVLMIECALVNKKNNETPRRNWYIAVPVLNHNGVCKYHNEVIEAHSAKSFFEPCQFIWCAPNATEVLIKGCPAAESTPSSSDKKSWPNCCPQWQLK</sequence>
<feature type="chain" id="PRO_5027013943" evidence="2">
    <location>
        <begin position="21"/>
        <end position="109"/>
    </location>
</feature>
<evidence type="ECO:0000313" key="3">
    <source>
        <dbReference type="EMBL" id="NOV41337.1"/>
    </source>
</evidence>